<gene>
    <name evidence="1" type="ORF">ENN47_12260</name>
</gene>
<dbReference type="AlphaFoldDB" id="A0A7C1GRL3"/>
<accession>A0A7C1GRL3</accession>
<comment type="caution">
    <text evidence="1">The sequence shown here is derived from an EMBL/GenBank/DDBJ whole genome shotgun (WGS) entry which is preliminary data.</text>
</comment>
<name>A0A7C1GRL3_9BACT</name>
<sequence>MRNRLMLLYLLLFPIIGVSWSEFRFTFSPVLSMNNMPLMIDDNKATMREFERYLSMPPFAEFSTEMSFPKCELILRFDIRQVPSTFLKTGGKSNLPYTEGYVLPTIDLNFPRVGYLEMNEDILSFSLGRRKIAYGSSFYSFILSESFPYFDHLWINLTTGSIFGDLSYGFYAITSDRSIYNAPRTLIGHTIQILNENVLISVVEQNLVHGAYPDLEDLAPFILHHNTYQKGSNIMGAIRMEMNIGNVLGYGEFTLDDLVTGVESQSHESNPNAFGWLVGGVITLLEGNEFLGPRIMEADYSVRKSSLLRGGGLKLRFEYYHSTTYMYNRKEKEGGFVNPLWIEELGAINGFFGFPYGPDAALGLVSAEYENSTMRLDVTMEYLRKGTIDIDSEYDFPYDENWYGLVTPISHEFMISAQARFLMNQKLVLLARARIHLYESVRFDLSMGFSTSIDF</sequence>
<proteinExistence type="predicted"/>
<evidence type="ECO:0008006" key="2">
    <source>
        <dbReference type="Google" id="ProtNLM"/>
    </source>
</evidence>
<reference evidence="1" key="1">
    <citation type="journal article" date="2020" name="mSystems">
        <title>Genome- and Community-Level Interaction Insights into Carbon Utilization and Element Cycling Functions of Hydrothermarchaeota in Hydrothermal Sediment.</title>
        <authorList>
            <person name="Zhou Z."/>
            <person name="Liu Y."/>
            <person name="Xu W."/>
            <person name="Pan J."/>
            <person name="Luo Z.H."/>
            <person name="Li M."/>
        </authorList>
    </citation>
    <scope>NUCLEOTIDE SEQUENCE [LARGE SCALE GENOMIC DNA]</scope>
    <source>
        <strain evidence="1">SpSt-1179</strain>
    </source>
</reference>
<dbReference type="EMBL" id="DSBT01000377">
    <property type="protein sequence ID" value="HDP78922.1"/>
    <property type="molecule type" value="Genomic_DNA"/>
</dbReference>
<organism evidence="1">
    <name type="scientific">Mesotoga infera</name>
    <dbReference type="NCBI Taxonomy" id="1236046"/>
    <lineage>
        <taxon>Bacteria</taxon>
        <taxon>Thermotogati</taxon>
        <taxon>Thermotogota</taxon>
        <taxon>Thermotogae</taxon>
        <taxon>Kosmotogales</taxon>
        <taxon>Kosmotogaceae</taxon>
        <taxon>Mesotoga</taxon>
    </lineage>
</organism>
<evidence type="ECO:0000313" key="1">
    <source>
        <dbReference type="EMBL" id="HDP78922.1"/>
    </source>
</evidence>
<protein>
    <recommendedName>
        <fullName evidence="2">Capsule assembly Wzi family protein</fullName>
    </recommendedName>
</protein>
<dbReference type="Proteomes" id="UP000886198">
    <property type="component" value="Unassembled WGS sequence"/>
</dbReference>